<evidence type="ECO:0000313" key="6">
    <source>
        <dbReference type="Proteomes" id="UP000241203"/>
    </source>
</evidence>
<proteinExistence type="predicted"/>
<evidence type="ECO:0000256" key="2">
    <source>
        <dbReference type="ARBA" id="ARBA00023027"/>
    </source>
</evidence>
<dbReference type="InterPro" id="IPR006140">
    <property type="entry name" value="D-isomer_DH_NAD-bd"/>
</dbReference>
<feature type="domain" description="D-isomer specific 2-hydroxyacid dehydrogenase NAD-binding" evidence="3">
    <location>
        <begin position="102"/>
        <end position="273"/>
    </location>
</feature>
<evidence type="ECO:0000256" key="1">
    <source>
        <dbReference type="ARBA" id="ARBA00023002"/>
    </source>
</evidence>
<dbReference type="PANTHER" id="PTHR10996">
    <property type="entry name" value="2-HYDROXYACID DEHYDROGENASE-RELATED"/>
    <property type="match status" value="1"/>
</dbReference>
<dbReference type="EMBL" id="RZGY01000001">
    <property type="protein sequence ID" value="RUQ87289.1"/>
    <property type="molecule type" value="Genomic_DNA"/>
</dbReference>
<name>A0A2P8GW30_9MICO</name>
<dbReference type="InterPro" id="IPR036291">
    <property type="entry name" value="NAD(P)-bd_dom_sf"/>
</dbReference>
<accession>A0A2P8GW30</accession>
<reference evidence="4 6" key="1">
    <citation type="submission" date="2018-03" db="EMBL/GenBank/DDBJ databases">
        <title>Genomic Encyclopedia of Archaeal and Bacterial Type Strains, Phase II (KMG-II): from individual species to whole genera.</title>
        <authorList>
            <person name="Goeker M."/>
        </authorList>
    </citation>
    <scope>NUCLEOTIDE SEQUENCE [LARGE SCALE GENOMIC DNA]</scope>
    <source>
        <strain evidence="4 6">DSM 21548</strain>
    </source>
</reference>
<evidence type="ECO:0000259" key="3">
    <source>
        <dbReference type="Pfam" id="PF02826"/>
    </source>
</evidence>
<dbReference type="SUPFAM" id="SSF51735">
    <property type="entry name" value="NAD(P)-binding Rossmann-fold domains"/>
    <property type="match status" value="1"/>
</dbReference>
<keyword evidence="1" id="KW-0560">Oxidoreductase</keyword>
<evidence type="ECO:0000313" key="7">
    <source>
        <dbReference type="Proteomes" id="UP000268291"/>
    </source>
</evidence>
<evidence type="ECO:0000313" key="5">
    <source>
        <dbReference type="EMBL" id="RUQ87289.1"/>
    </source>
</evidence>
<keyword evidence="2" id="KW-0520">NAD</keyword>
<protein>
    <submittedName>
        <fullName evidence="5">Hydroxyacid dehydrogenase</fullName>
    </submittedName>
    <submittedName>
        <fullName evidence="4">Phosphoglycerate dehydrogenase-like enzyme</fullName>
    </submittedName>
</protein>
<dbReference type="Proteomes" id="UP000268291">
    <property type="component" value="Unassembled WGS sequence"/>
</dbReference>
<reference evidence="5 7" key="2">
    <citation type="submission" date="2018-12" db="EMBL/GenBank/DDBJ databases">
        <authorList>
            <person name="hu s."/>
            <person name="Xu Y."/>
            <person name="Xu B."/>
            <person name="Li F."/>
        </authorList>
    </citation>
    <scope>NUCLEOTIDE SEQUENCE [LARGE SCALE GENOMIC DNA]</scope>
    <source>
        <strain evidence="5 7">KSW2-17</strain>
    </source>
</reference>
<dbReference type="GO" id="GO:0005829">
    <property type="term" value="C:cytosol"/>
    <property type="evidence" value="ECO:0007669"/>
    <property type="project" value="TreeGrafter"/>
</dbReference>
<dbReference type="Gene3D" id="3.40.50.720">
    <property type="entry name" value="NAD(P)-binding Rossmann-like Domain"/>
    <property type="match status" value="2"/>
</dbReference>
<dbReference type="InterPro" id="IPR050223">
    <property type="entry name" value="D-isomer_2-hydroxyacid_DH"/>
</dbReference>
<dbReference type="Proteomes" id="UP000241203">
    <property type="component" value="Unassembled WGS sequence"/>
</dbReference>
<dbReference type="AlphaFoldDB" id="A0A2P8GW30"/>
<organism evidence="4 6">
    <name type="scientific">Labedella gwakjiensis</name>
    <dbReference type="NCBI Taxonomy" id="390269"/>
    <lineage>
        <taxon>Bacteria</taxon>
        <taxon>Bacillati</taxon>
        <taxon>Actinomycetota</taxon>
        <taxon>Actinomycetes</taxon>
        <taxon>Micrococcales</taxon>
        <taxon>Microbacteriaceae</taxon>
        <taxon>Labedella</taxon>
    </lineage>
</organism>
<dbReference type="RefSeq" id="WP_106563215.1">
    <property type="nucleotide sequence ID" value="NZ_PYAU01000001.1"/>
</dbReference>
<dbReference type="OrthoDB" id="4324715at2"/>
<gene>
    <name evidence="4" type="ORF">CLV49_1777</name>
    <name evidence="5" type="ORF">ELQ93_10320</name>
</gene>
<comment type="caution">
    <text evidence="4">The sequence shown here is derived from an EMBL/GenBank/DDBJ whole genome shotgun (WGS) entry which is preliminary data.</text>
</comment>
<dbReference type="PANTHER" id="PTHR10996:SF178">
    <property type="entry name" value="2-HYDROXYACID DEHYDROGENASE YGL185C-RELATED"/>
    <property type="match status" value="1"/>
</dbReference>
<dbReference type="Pfam" id="PF02826">
    <property type="entry name" value="2-Hacid_dh_C"/>
    <property type="match status" value="1"/>
</dbReference>
<evidence type="ECO:0000313" key="4">
    <source>
        <dbReference type="EMBL" id="PSL38163.1"/>
    </source>
</evidence>
<dbReference type="GO" id="GO:0051287">
    <property type="term" value="F:NAD binding"/>
    <property type="evidence" value="ECO:0007669"/>
    <property type="project" value="InterPro"/>
</dbReference>
<keyword evidence="7" id="KW-1185">Reference proteome</keyword>
<dbReference type="EMBL" id="PYAU01000001">
    <property type="protein sequence ID" value="PSL38163.1"/>
    <property type="molecule type" value="Genomic_DNA"/>
</dbReference>
<dbReference type="GO" id="GO:0030267">
    <property type="term" value="F:glyoxylate reductase (NADPH) activity"/>
    <property type="evidence" value="ECO:0007669"/>
    <property type="project" value="TreeGrafter"/>
</dbReference>
<dbReference type="CDD" id="cd12166">
    <property type="entry name" value="2-Hacid_dh_7"/>
    <property type="match status" value="1"/>
</dbReference>
<sequence length="307" mass="32823">MTDSLIVSVPDARLANAVGDVPAGVEIVEWDFQSDPPRERIDLIVPPYMGGSSRLGRVGEVENRLVQSQSIGYDGVEELLPAGITFANASTVHETATAELTLALTLAAQRGLADFVRNAETGTWKSRMHPGLADRRVMILGYGGVGRAIEDRLLPFEVSVVRVASKPRSDDRGHIYGVEDLPELLPDVDIVIVVTPLTPATTGLVGEDVLSALPDGALVVNVARGPVADTDALVRHATEGRIRLALDVTDPEPLPADHPLWSLPNVLISPHVGGASGAMLPRMAALVRRQIDHLLADEEPENIVLRT</sequence>
<dbReference type="GO" id="GO:0016618">
    <property type="term" value="F:hydroxypyruvate reductase [NAD(P)H] activity"/>
    <property type="evidence" value="ECO:0007669"/>
    <property type="project" value="TreeGrafter"/>
</dbReference>